<name>Q4RNY9_TETNG</name>
<proteinExistence type="predicted"/>
<reference evidence="1" key="1">
    <citation type="journal article" date="2004" name="Nature">
        <title>Genome duplication in the teleost fish Tetraodon nigroviridis reveals the early vertebrate proto-karyotype.</title>
        <authorList>
            <person name="Jaillon O."/>
            <person name="Aury J.-M."/>
            <person name="Brunet F."/>
            <person name="Petit J.-L."/>
            <person name="Stange-Thomann N."/>
            <person name="Mauceli E."/>
            <person name="Bouneau L."/>
            <person name="Fischer C."/>
            <person name="Ozouf-Costaz C."/>
            <person name="Bernot A."/>
            <person name="Nicaud S."/>
            <person name="Jaffe D."/>
            <person name="Fisher S."/>
            <person name="Lutfalla G."/>
            <person name="Dossat C."/>
            <person name="Segurens B."/>
            <person name="Dasilva C."/>
            <person name="Salanoubat M."/>
            <person name="Levy M."/>
            <person name="Boudet N."/>
            <person name="Castellano S."/>
            <person name="Anthouard V."/>
            <person name="Jubin C."/>
            <person name="Castelli V."/>
            <person name="Katinka M."/>
            <person name="Vacherie B."/>
            <person name="Biemont C."/>
            <person name="Skalli Z."/>
            <person name="Cattolico L."/>
            <person name="Poulain J."/>
            <person name="De Berardinis V."/>
            <person name="Cruaud C."/>
            <person name="Duprat S."/>
            <person name="Brottier P."/>
            <person name="Coutanceau J.-P."/>
            <person name="Gouzy J."/>
            <person name="Parra G."/>
            <person name="Lardier G."/>
            <person name="Chapple C."/>
            <person name="McKernan K.J."/>
            <person name="McEwan P."/>
            <person name="Bosak S."/>
            <person name="Kellis M."/>
            <person name="Volff J.-N."/>
            <person name="Guigo R."/>
            <person name="Zody M.C."/>
            <person name="Mesirov J."/>
            <person name="Lindblad-Toh K."/>
            <person name="Birren B."/>
            <person name="Nusbaum C."/>
            <person name="Kahn D."/>
            <person name="Robinson-Rechavi M."/>
            <person name="Laudet V."/>
            <person name="Schachter V."/>
            <person name="Quetier F."/>
            <person name="Saurin W."/>
            <person name="Scarpelli C."/>
            <person name="Wincker P."/>
            <person name="Lander E.S."/>
            <person name="Weissenbach J."/>
            <person name="Roest Crollius H."/>
        </authorList>
    </citation>
    <scope>NUCLEOTIDE SEQUENCE [LARGE SCALE GENOMIC DNA]</scope>
</reference>
<protein>
    <submittedName>
        <fullName evidence="1">(spotted green pufferfish) hypothetical protein</fullName>
    </submittedName>
</protein>
<dbReference type="EMBL" id="CAAE01015009">
    <property type="protein sequence ID" value="CAG09893.1"/>
    <property type="molecule type" value="Genomic_DNA"/>
</dbReference>
<sequence length="39" mass="4174">MGPQKAGLTEQQLRASLRRAACAICGTSLCCMPAVHMLR</sequence>
<gene>
    <name evidence="1" type="ORF">GSTENG00031351001</name>
</gene>
<evidence type="ECO:0000313" key="1">
    <source>
        <dbReference type="EMBL" id="CAG09893.1"/>
    </source>
</evidence>
<dbReference type="KEGG" id="tng:GSTEN00031351G001"/>
<accession>Q4RNY9</accession>
<comment type="caution">
    <text evidence="1">The sequence shown here is derived from an EMBL/GenBank/DDBJ whole genome shotgun (WGS) entry which is preliminary data.</text>
</comment>
<dbReference type="AlphaFoldDB" id="Q4RNY9"/>
<organism evidence="1">
    <name type="scientific">Tetraodon nigroviridis</name>
    <name type="common">Spotted green pufferfish</name>
    <name type="synonym">Chelonodon nigroviridis</name>
    <dbReference type="NCBI Taxonomy" id="99883"/>
    <lineage>
        <taxon>Eukaryota</taxon>
        <taxon>Metazoa</taxon>
        <taxon>Chordata</taxon>
        <taxon>Craniata</taxon>
        <taxon>Vertebrata</taxon>
        <taxon>Euteleostomi</taxon>
        <taxon>Actinopterygii</taxon>
        <taxon>Neopterygii</taxon>
        <taxon>Teleostei</taxon>
        <taxon>Neoteleostei</taxon>
        <taxon>Acanthomorphata</taxon>
        <taxon>Eupercaria</taxon>
        <taxon>Tetraodontiformes</taxon>
        <taxon>Tetradontoidea</taxon>
        <taxon>Tetraodontidae</taxon>
        <taxon>Tetraodon</taxon>
    </lineage>
</organism>
<reference evidence="1" key="2">
    <citation type="submission" date="2004-02" db="EMBL/GenBank/DDBJ databases">
        <authorList>
            <consortium name="Genoscope"/>
            <consortium name="Whitehead Institute Centre for Genome Research"/>
        </authorList>
    </citation>
    <scope>NUCLEOTIDE SEQUENCE</scope>
</reference>